<accession>A0A4Y7PP54</accession>
<organism evidence="2 3">
    <name type="scientific">Rickenella mellea</name>
    <dbReference type="NCBI Taxonomy" id="50990"/>
    <lineage>
        <taxon>Eukaryota</taxon>
        <taxon>Fungi</taxon>
        <taxon>Dikarya</taxon>
        <taxon>Basidiomycota</taxon>
        <taxon>Agaricomycotina</taxon>
        <taxon>Agaricomycetes</taxon>
        <taxon>Hymenochaetales</taxon>
        <taxon>Rickenellaceae</taxon>
        <taxon>Rickenella</taxon>
    </lineage>
</organism>
<dbReference type="EMBL" id="ML170245">
    <property type="protein sequence ID" value="TDL16359.1"/>
    <property type="molecule type" value="Genomic_DNA"/>
</dbReference>
<gene>
    <name evidence="2" type="ORF">BD410DRAFT_832128</name>
</gene>
<sequence length="175" mass="19698">MPSANRNSKGVAMSKNDNTLKRALSMALTDDGDAALPFSQASSDDGMMAAIAQQMQVSMEKKKKEKEMKLLQAAKNEMNKLVDDKAAEFTECVAEMDGIYSDFQFAHASAEDDIRKLWIQILEEQKKLQALAIAKYKSNVEREKRREQDHIKAMTHARKACEDMQRLIASLEPQA</sequence>
<feature type="coiled-coil region" evidence="1">
    <location>
        <begin position="57"/>
        <end position="84"/>
    </location>
</feature>
<evidence type="ECO:0000313" key="2">
    <source>
        <dbReference type="EMBL" id="TDL16359.1"/>
    </source>
</evidence>
<protein>
    <submittedName>
        <fullName evidence="2">Uncharacterized protein</fullName>
    </submittedName>
</protein>
<dbReference type="AlphaFoldDB" id="A0A4Y7PP54"/>
<keyword evidence="3" id="KW-1185">Reference proteome</keyword>
<evidence type="ECO:0000313" key="3">
    <source>
        <dbReference type="Proteomes" id="UP000294933"/>
    </source>
</evidence>
<reference evidence="2 3" key="1">
    <citation type="submission" date="2018-06" db="EMBL/GenBank/DDBJ databases">
        <title>A transcriptomic atlas of mushroom development highlights an independent origin of complex multicellularity.</title>
        <authorList>
            <consortium name="DOE Joint Genome Institute"/>
            <person name="Krizsan K."/>
            <person name="Almasi E."/>
            <person name="Merenyi Z."/>
            <person name="Sahu N."/>
            <person name="Viragh M."/>
            <person name="Koszo T."/>
            <person name="Mondo S."/>
            <person name="Kiss B."/>
            <person name="Balint B."/>
            <person name="Kues U."/>
            <person name="Barry K."/>
            <person name="Hegedus J.C."/>
            <person name="Henrissat B."/>
            <person name="Johnson J."/>
            <person name="Lipzen A."/>
            <person name="Ohm R."/>
            <person name="Nagy I."/>
            <person name="Pangilinan J."/>
            <person name="Yan J."/>
            <person name="Xiong Y."/>
            <person name="Grigoriev I.V."/>
            <person name="Hibbett D.S."/>
            <person name="Nagy L.G."/>
        </authorList>
    </citation>
    <scope>NUCLEOTIDE SEQUENCE [LARGE SCALE GENOMIC DNA]</scope>
    <source>
        <strain evidence="2 3">SZMC22713</strain>
    </source>
</reference>
<dbReference type="Proteomes" id="UP000294933">
    <property type="component" value="Unassembled WGS sequence"/>
</dbReference>
<dbReference type="OrthoDB" id="3235454at2759"/>
<dbReference type="VEuPathDB" id="FungiDB:BD410DRAFT_832128"/>
<keyword evidence="1" id="KW-0175">Coiled coil</keyword>
<proteinExistence type="predicted"/>
<name>A0A4Y7PP54_9AGAM</name>
<evidence type="ECO:0000256" key="1">
    <source>
        <dbReference type="SAM" id="Coils"/>
    </source>
</evidence>